<dbReference type="Proteomes" id="UP001501536">
    <property type="component" value="Unassembled WGS sequence"/>
</dbReference>
<keyword evidence="6" id="KW-0456">Lyase</keyword>
<evidence type="ECO:0000256" key="7">
    <source>
        <dbReference type="SAM" id="MobiDB-lite"/>
    </source>
</evidence>
<accession>A0ABP7DN53</accession>
<keyword evidence="5" id="KW-0210">Decarboxylase</keyword>
<gene>
    <name evidence="9" type="primary">uraD</name>
    <name evidence="9" type="ORF">GCM10022377_20640</name>
</gene>
<dbReference type="RefSeq" id="WP_344883978.1">
    <property type="nucleotide sequence ID" value="NZ_BAABCJ010000005.1"/>
</dbReference>
<dbReference type="PANTHER" id="PTHR43466">
    <property type="entry name" value="2-OXO-4-HYDROXY-4-CARBOXY-5-UREIDOIMIDAZOLINE DECARBOXYLASE-RELATED"/>
    <property type="match status" value="1"/>
</dbReference>
<organism evidence="9 10">
    <name type="scientific">Zhihengliuella alba</name>
    <dbReference type="NCBI Taxonomy" id="547018"/>
    <lineage>
        <taxon>Bacteria</taxon>
        <taxon>Bacillati</taxon>
        <taxon>Actinomycetota</taxon>
        <taxon>Actinomycetes</taxon>
        <taxon>Micrococcales</taxon>
        <taxon>Micrococcaceae</taxon>
        <taxon>Zhihengliuella</taxon>
    </lineage>
</organism>
<comment type="caution">
    <text evidence="9">The sequence shown here is derived from an EMBL/GenBank/DDBJ whole genome shotgun (WGS) entry which is preliminary data.</text>
</comment>
<protein>
    <recommendedName>
        <fullName evidence="3">2-oxo-4-hydroxy-4-carboxy-5-ureidoimidazoline decarboxylase</fullName>
        <ecNumber evidence="3">4.1.1.97</ecNumber>
    </recommendedName>
</protein>
<dbReference type="EC" id="4.1.1.97" evidence="3"/>
<dbReference type="PANTHER" id="PTHR43466:SF1">
    <property type="entry name" value="2-OXO-4-HYDROXY-4-CARBOXY-5-UREIDOIMIDAZOLINE DECARBOXYLASE-RELATED"/>
    <property type="match status" value="1"/>
</dbReference>
<sequence>MDLEEFNSTDPESARAALRPCIDVDRWIDALEAGRPYASLDELQAVAATAALPFTADEVEQALSHHPRIGERADGETAEAKLSRGEQAAVDPESDVTRRINEGNLAYEERFGHVFLIRAAGRSPEEILAELQRRLENTAEQEDRETADQLRQIALLRLRGALEAPAAASAAHS</sequence>
<proteinExistence type="predicted"/>
<feature type="compositionally biased region" description="Basic and acidic residues" evidence="7">
    <location>
        <begin position="70"/>
        <end position="84"/>
    </location>
</feature>
<evidence type="ECO:0000259" key="8">
    <source>
        <dbReference type="Pfam" id="PF09349"/>
    </source>
</evidence>
<dbReference type="Pfam" id="PF09349">
    <property type="entry name" value="OHCU_decarbox"/>
    <property type="match status" value="1"/>
</dbReference>
<feature type="region of interest" description="Disordered" evidence="7">
    <location>
        <begin position="70"/>
        <end position="95"/>
    </location>
</feature>
<dbReference type="NCBIfam" id="TIGR03180">
    <property type="entry name" value="UraD_2"/>
    <property type="match status" value="1"/>
</dbReference>
<evidence type="ECO:0000256" key="1">
    <source>
        <dbReference type="ARBA" id="ARBA00001163"/>
    </source>
</evidence>
<evidence type="ECO:0000256" key="5">
    <source>
        <dbReference type="ARBA" id="ARBA00022793"/>
    </source>
</evidence>
<keyword evidence="4" id="KW-0659">Purine metabolism</keyword>
<dbReference type="NCBIfam" id="NF010372">
    <property type="entry name" value="PRK13798.1"/>
    <property type="match status" value="1"/>
</dbReference>
<reference evidence="10" key="1">
    <citation type="journal article" date="2019" name="Int. J. Syst. Evol. Microbiol.">
        <title>The Global Catalogue of Microorganisms (GCM) 10K type strain sequencing project: providing services to taxonomists for standard genome sequencing and annotation.</title>
        <authorList>
            <consortium name="The Broad Institute Genomics Platform"/>
            <consortium name="The Broad Institute Genome Sequencing Center for Infectious Disease"/>
            <person name="Wu L."/>
            <person name="Ma J."/>
        </authorList>
    </citation>
    <scope>NUCLEOTIDE SEQUENCE [LARGE SCALE GENOMIC DNA]</scope>
    <source>
        <strain evidence="10">JCM 16961</strain>
    </source>
</reference>
<keyword evidence="10" id="KW-1185">Reference proteome</keyword>
<comment type="pathway">
    <text evidence="2">Purine metabolism; urate degradation; (S)-allantoin from urate: step 3/3.</text>
</comment>
<dbReference type="InterPro" id="IPR036778">
    <property type="entry name" value="OHCU_decarboxylase_sf"/>
</dbReference>
<dbReference type="InterPro" id="IPR017595">
    <property type="entry name" value="OHCU_decarboxylase-2"/>
</dbReference>
<evidence type="ECO:0000313" key="9">
    <source>
        <dbReference type="EMBL" id="GAA3706741.1"/>
    </source>
</evidence>
<comment type="catalytic activity">
    <reaction evidence="1">
        <text>5-hydroxy-2-oxo-4-ureido-2,5-dihydro-1H-imidazole-5-carboxylate + H(+) = (S)-allantoin + CO2</text>
        <dbReference type="Rhea" id="RHEA:26301"/>
        <dbReference type="ChEBI" id="CHEBI:15378"/>
        <dbReference type="ChEBI" id="CHEBI:15678"/>
        <dbReference type="ChEBI" id="CHEBI:16526"/>
        <dbReference type="ChEBI" id="CHEBI:58639"/>
        <dbReference type="EC" id="4.1.1.97"/>
    </reaction>
</comment>
<evidence type="ECO:0000256" key="2">
    <source>
        <dbReference type="ARBA" id="ARBA00004754"/>
    </source>
</evidence>
<feature type="domain" description="Oxo-4-hydroxy-4-carboxy-5-ureidoimidazoline decarboxylase" evidence="8">
    <location>
        <begin position="7"/>
        <end position="159"/>
    </location>
</feature>
<dbReference type="EMBL" id="BAABCJ010000005">
    <property type="protein sequence ID" value="GAA3706741.1"/>
    <property type="molecule type" value="Genomic_DNA"/>
</dbReference>
<evidence type="ECO:0000256" key="3">
    <source>
        <dbReference type="ARBA" id="ARBA00012257"/>
    </source>
</evidence>
<evidence type="ECO:0000313" key="10">
    <source>
        <dbReference type="Proteomes" id="UP001501536"/>
    </source>
</evidence>
<dbReference type="Gene3D" id="1.10.3330.10">
    <property type="entry name" value="Oxo-4-hydroxy-4-carboxy-5-ureidoimidazoline decarboxylase"/>
    <property type="match status" value="1"/>
</dbReference>
<dbReference type="InterPro" id="IPR018020">
    <property type="entry name" value="OHCU_decarboxylase"/>
</dbReference>
<name>A0ABP7DN53_9MICC</name>
<evidence type="ECO:0000256" key="6">
    <source>
        <dbReference type="ARBA" id="ARBA00023239"/>
    </source>
</evidence>
<evidence type="ECO:0000256" key="4">
    <source>
        <dbReference type="ARBA" id="ARBA00022631"/>
    </source>
</evidence>
<dbReference type="SUPFAM" id="SSF158694">
    <property type="entry name" value="UraD-Like"/>
    <property type="match status" value="1"/>
</dbReference>